<gene>
    <name evidence="5" type="ORF">VEx25_0587</name>
</gene>
<comment type="subunit">
    <text evidence="1">Monomer.</text>
</comment>
<evidence type="ECO:0000256" key="3">
    <source>
        <dbReference type="ARBA" id="ARBA00022729"/>
    </source>
</evidence>
<reference evidence="6" key="1">
    <citation type="submission" date="2006-10" db="EMBL/GenBank/DDBJ databases">
        <authorList>
            <person name="Heidelberg J."/>
            <person name="Sebastian Y."/>
        </authorList>
    </citation>
    <scope>NUCLEOTIDE SEQUENCE [LARGE SCALE GENOMIC DNA]</scope>
    <source>
        <strain evidence="6">EX25</strain>
    </source>
</reference>
<dbReference type="CDD" id="cd16325">
    <property type="entry name" value="LolA"/>
    <property type="match status" value="1"/>
</dbReference>
<keyword evidence="5" id="KW-0449">Lipoprotein</keyword>
<keyword evidence="6" id="KW-1185">Reference proteome</keyword>
<keyword evidence="4" id="KW-0653">Protein transport</keyword>
<evidence type="ECO:0000313" key="6">
    <source>
        <dbReference type="Proteomes" id="UP000242664"/>
    </source>
</evidence>
<protein>
    <submittedName>
        <fullName evidence="5">Outer membrane lipoprotein carrier protein LolA</fullName>
    </submittedName>
</protein>
<dbReference type="InterPro" id="IPR004564">
    <property type="entry name" value="OM_lipoprot_carrier_LolA-like"/>
</dbReference>
<evidence type="ECO:0000256" key="4">
    <source>
        <dbReference type="ARBA" id="ARBA00022927"/>
    </source>
</evidence>
<dbReference type="SUPFAM" id="SSF89392">
    <property type="entry name" value="Prokaryotic lipoproteins and lipoprotein localization factors"/>
    <property type="match status" value="1"/>
</dbReference>
<keyword evidence="2" id="KW-0813">Transport</keyword>
<evidence type="ECO:0000256" key="2">
    <source>
        <dbReference type="ARBA" id="ARBA00022448"/>
    </source>
</evidence>
<keyword evidence="3" id="KW-0732">Signal</keyword>
<name>A0ABM9WST0_VIBAE</name>
<organism evidence="5 6">
    <name type="scientific">Vibrio antiquarius (strain Ex25)</name>
    <dbReference type="NCBI Taxonomy" id="150340"/>
    <lineage>
        <taxon>Bacteria</taxon>
        <taxon>Pseudomonadati</taxon>
        <taxon>Pseudomonadota</taxon>
        <taxon>Gammaproteobacteria</taxon>
        <taxon>Vibrionales</taxon>
        <taxon>Vibrionaceae</taxon>
        <taxon>Vibrio</taxon>
        <taxon>Vibrio diabolicus subgroup</taxon>
    </lineage>
</organism>
<evidence type="ECO:0000313" key="5">
    <source>
        <dbReference type="EMBL" id="EDN56419.1"/>
    </source>
</evidence>
<proteinExistence type="predicted"/>
<dbReference type="EMBL" id="DS267837">
    <property type="protein sequence ID" value="EDN56419.1"/>
    <property type="molecule type" value="Genomic_DNA"/>
</dbReference>
<evidence type="ECO:0000256" key="1">
    <source>
        <dbReference type="ARBA" id="ARBA00011245"/>
    </source>
</evidence>
<sequence length="215" mass="24575">MAQPWEPELMQKWLLSFLLIFSVSALATPTVNVTDLASLQQQLSQHEIVRGDFTQQRHLEMFTQPLTSKGQFTLSKTHGLLWQQTEPFAVNLVLTENKLRQTFADQAPKTISAEENPMAFYFSHVFLSVFHGDTSALQEQFTLDFSVENNQWQLVLVPKQSPLNAVFQSITLSGKTHIDRLTLQELRGDKTEITFTNQTSLPQELTDAEDAQFRF</sequence>
<dbReference type="Pfam" id="PF03548">
    <property type="entry name" value="LolA"/>
    <property type="match status" value="1"/>
</dbReference>
<dbReference type="Proteomes" id="UP000242664">
    <property type="component" value="Unassembled WGS sequence"/>
</dbReference>
<accession>A0ABM9WST0</accession>
<dbReference type="Gene3D" id="2.50.20.10">
    <property type="entry name" value="Lipoprotein localisation LolA/LolB/LppX"/>
    <property type="match status" value="1"/>
</dbReference>
<dbReference type="InterPro" id="IPR029046">
    <property type="entry name" value="LolA/LolB/LppX"/>
</dbReference>